<dbReference type="PANTHER" id="PTHR47572:SF4">
    <property type="entry name" value="LACTONASE DRP35"/>
    <property type="match status" value="1"/>
</dbReference>
<dbReference type="EMBL" id="PDLY01000001">
    <property type="protein sequence ID" value="MBA5726603.1"/>
    <property type="molecule type" value="Genomic_DNA"/>
</dbReference>
<comment type="caution">
    <text evidence="3">The sequence shown here is derived from an EMBL/GenBank/DDBJ whole genome shotgun (WGS) entry which is preliminary data.</text>
</comment>
<keyword evidence="4" id="KW-1185">Reference proteome</keyword>
<evidence type="ECO:0000256" key="1">
    <source>
        <dbReference type="ARBA" id="ARBA00022801"/>
    </source>
</evidence>
<dbReference type="Proteomes" id="UP000765338">
    <property type="component" value="Unassembled WGS sequence"/>
</dbReference>
<proteinExistence type="predicted"/>
<dbReference type="InterPro" id="IPR013658">
    <property type="entry name" value="SGL"/>
</dbReference>
<dbReference type="Pfam" id="PF08450">
    <property type="entry name" value="SGL"/>
    <property type="match status" value="1"/>
</dbReference>
<dbReference type="InterPro" id="IPR006311">
    <property type="entry name" value="TAT_signal"/>
</dbReference>
<evidence type="ECO:0000259" key="2">
    <source>
        <dbReference type="Pfam" id="PF08450"/>
    </source>
</evidence>
<accession>A0ABR5ZQJ6</accession>
<name>A0ABR5ZQJ6_9PROT</name>
<protein>
    <submittedName>
        <fullName evidence="3">Gluconolactonase</fullName>
    </submittedName>
</protein>
<dbReference type="RefSeq" id="WP_182040217.1">
    <property type="nucleotide sequence ID" value="NZ_PDLY01000001.1"/>
</dbReference>
<evidence type="ECO:0000313" key="3">
    <source>
        <dbReference type="EMBL" id="MBA5726603.1"/>
    </source>
</evidence>
<keyword evidence="1" id="KW-0378">Hydrolase</keyword>
<dbReference type="InterPro" id="IPR051262">
    <property type="entry name" value="SMP-30/CGR1_Lactonase"/>
</dbReference>
<feature type="domain" description="SMP-30/Gluconolactonase/LRE-like region" evidence="2">
    <location>
        <begin position="101"/>
        <end position="392"/>
    </location>
</feature>
<dbReference type="Gene3D" id="2.120.10.30">
    <property type="entry name" value="TolB, C-terminal domain"/>
    <property type="match status" value="1"/>
</dbReference>
<gene>
    <name evidence="3" type="ORF">CPA56_01140</name>
</gene>
<dbReference type="PROSITE" id="PS51318">
    <property type="entry name" value="TAT"/>
    <property type="match status" value="1"/>
</dbReference>
<dbReference type="SUPFAM" id="SSF63829">
    <property type="entry name" value="Calcium-dependent phosphotriesterase"/>
    <property type="match status" value="1"/>
</dbReference>
<dbReference type="PANTHER" id="PTHR47572">
    <property type="entry name" value="LIPOPROTEIN-RELATED"/>
    <property type="match status" value="1"/>
</dbReference>
<organism evidence="3 4">
    <name type="scientific">Bombella mellum</name>
    <dbReference type="NCBI Taxonomy" id="2039288"/>
    <lineage>
        <taxon>Bacteria</taxon>
        <taxon>Pseudomonadati</taxon>
        <taxon>Pseudomonadota</taxon>
        <taxon>Alphaproteobacteria</taxon>
        <taxon>Acetobacterales</taxon>
        <taxon>Acetobacteraceae</taxon>
        <taxon>Bombella</taxon>
    </lineage>
</organism>
<evidence type="ECO:0000313" key="4">
    <source>
        <dbReference type="Proteomes" id="UP000765338"/>
    </source>
</evidence>
<sequence>MGELTSGRGKVHGRPSLTGLSRRGLLGGLAGLAAAPVAGRAIGSIASGPSVMSSPPRSWGAEDTPVNLPDPDVLALDPSFGLVNYGNSPLRRLWQGGGWLEGPAWCTVGRFLLLSDTITSRQYRYDPEDGPQGHMSLYRRESFNANGNTFDAEGRLVTCEHGMRRVIRWEHDGSVTVLADHYRGRTLNSPNDVVAAPDGSIWFTDPAYGDGVVEGHADVDGAANPQRHLNPHLDAELTTQYGGLRRQEDHTFRVDGRTGKVEAMLSQHDVAGPNGLCFSPDGTKLYVASSGAAPGSQPPLPDHGIHVFDMRQGRPVNGRLFTDFTLAGRAMRPDGIRADVEGNLWCGAWGPLGLCGVFIYSPHGQMIGRIRLPVGCSNLTFGGPKRNVLYMCCGTALFSLITATQGAGRS</sequence>
<dbReference type="InterPro" id="IPR011042">
    <property type="entry name" value="6-blade_b-propeller_TolB-like"/>
</dbReference>
<reference evidence="3 4" key="1">
    <citation type="submission" date="2017-10" db="EMBL/GenBank/DDBJ databases">
        <authorList>
            <person name="Jakob F."/>
        </authorList>
    </citation>
    <scope>NUCLEOTIDE SEQUENCE [LARGE SCALE GENOMIC DNA]</scope>
    <source>
        <strain evidence="3 4">TMW 2.1889</strain>
    </source>
</reference>